<dbReference type="SUPFAM" id="SSF57701">
    <property type="entry name" value="Zn2/Cys6 DNA-binding domain"/>
    <property type="match status" value="1"/>
</dbReference>
<dbReference type="PANTHER" id="PTHR47540:SF1">
    <property type="entry name" value="ACTIVATOR OF STRESS GENES 1-RELATED"/>
    <property type="match status" value="1"/>
</dbReference>
<evidence type="ECO:0000313" key="10">
    <source>
        <dbReference type="EMBL" id="CCF60235.1"/>
    </source>
</evidence>
<dbReference type="FunCoup" id="H2B0T5">
    <property type="interactions" value="374"/>
</dbReference>
<keyword evidence="7" id="KW-0539">Nucleus</keyword>
<keyword evidence="2" id="KW-0479">Metal-binding</keyword>
<dbReference type="OrthoDB" id="422427at2759"/>
<evidence type="ECO:0000313" key="11">
    <source>
        <dbReference type="Proteomes" id="UP000005220"/>
    </source>
</evidence>
<dbReference type="SMART" id="SM00906">
    <property type="entry name" value="Fungal_trans"/>
    <property type="match status" value="1"/>
</dbReference>
<keyword evidence="4" id="KW-0805">Transcription regulation</keyword>
<dbReference type="GO" id="GO:0045944">
    <property type="term" value="P:positive regulation of transcription by RNA polymerase II"/>
    <property type="evidence" value="ECO:0007669"/>
    <property type="project" value="TreeGrafter"/>
</dbReference>
<dbReference type="InterPro" id="IPR001138">
    <property type="entry name" value="Zn2Cys6_DnaBD"/>
</dbReference>
<dbReference type="PANTHER" id="PTHR47540">
    <property type="entry name" value="THIAMINE REPRESSIBLE GENES REGULATORY PROTEIN THI5"/>
    <property type="match status" value="1"/>
</dbReference>
<sequence>MPEQQQQQVKRRRVTRACDECRKKKVKCDGQQPCIHCTVYSYECTYNQPSKRTNSSVTGSMSATNISSQNMLSTLNIQSGSAASSAGTRKYNTKSSKLQHQIDRYRQLFNEMLPGMPSDINTVDIPTFIQILRNFKGNSNSFLDDVVKEYRLIVDNESEQTASLQSPTYSSPDPLHRSTSTASVNGIALERSVTPQSIGREIKIILPPKPIALQFVYNTWHSCFVLLRIYHRPSFLKQLDELYETDPHNYTVEQMKFLPLCYSTMAVGALFSKSTISKNNYTKGQDDKNKFLQDEGYKYFIAARKLIDITNTRDLNSIQTVLMLFIFLQCSARLSSCYTYIGVAMRSVLREGYHRASDPNDPNINPIELEMKKRLFYNVYKMDIYINAMLGLPRSLRVEDFDQTLPIELSDENITAEGYFYERQKGELSSIAISNQHTKLIMVFDTIVSELYPLKKTNNMISHETVTRLEAKLTEWVDNLPVELRPTTDAIPPKYERANKLLQLSFLHVQIILYRPFIHYLSRNFTSTVKPDKLSLERARNSLTVARTVIRMAQELINKNLISGSYWYANYTIFYSVAGLLFYIHEAELPDRESAKEYYEILKDAEQGRNILMQLKDTSMAANRTYNILNKLFEKLNARTIQLSMTHKSPYEAQASILSSNLNAENNNMESLVNMSPQTNSTNGAADIDTNYNFDNFIKNLNSSSPSQASVAPVMSNLSIENIASNDGNGRLSSLENDDEESSTSKSIPIESMFIKQNSRDDNINDRKIYGLDQASNLPYDAFKNNGENDNTGAIKNVEALSKEDREKFALLNSNSDILNVFDELDTQLFGKYVRNPLPLPDDTSPAN</sequence>
<keyword evidence="6" id="KW-0804">Transcription</keyword>
<evidence type="ECO:0000256" key="8">
    <source>
        <dbReference type="SAM" id="MobiDB-lite"/>
    </source>
</evidence>
<protein>
    <recommendedName>
        <fullName evidence="9">Zn(2)-C6 fungal-type domain-containing protein</fullName>
    </recommendedName>
</protein>
<proteinExistence type="predicted"/>
<dbReference type="GeneID" id="13883885"/>
<dbReference type="RefSeq" id="XP_003959370.1">
    <property type="nucleotide sequence ID" value="XM_003959321.1"/>
</dbReference>
<dbReference type="KEGG" id="kaf:KAFR_0J01710"/>
<dbReference type="InParanoid" id="H2B0T5"/>
<keyword evidence="11" id="KW-1185">Reference proteome</keyword>
<feature type="region of interest" description="Disordered" evidence="8">
    <location>
        <begin position="726"/>
        <end position="751"/>
    </location>
</feature>
<evidence type="ECO:0000256" key="2">
    <source>
        <dbReference type="ARBA" id="ARBA00022723"/>
    </source>
</evidence>
<dbReference type="GO" id="GO:0008270">
    <property type="term" value="F:zinc ion binding"/>
    <property type="evidence" value="ECO:0007669"/>
    <property type="project" value="InterPro"/>
</dbReference>
<dbReference type="CDD" id="cd12148">
    <property type="entry name" value="fungal_TF_MHR"/>
    <property type="match status" value="1"/>
</dbReference>
<dbReference type="GO" id="GO:0006351">
    <property type="term" value="P:DNA-templated transcription"/>
    <property type="evidence" value="ECO:0007669"/>
    <property type="project" value="InterPro"/>
</dbReference>
<dbReference type="Gene3D" id="4.10.240.10">
    <property type="entry name" value="Zn(2)-C6 fungal-type DNA-binding domain"/>
    <property type="match status" value="1"/>
</dbReference>
<dbReference type="HOGENOM" id="CLU_010084_1_0_1"/>
<reference evidence="10 11" key="1">
    <citation type="journal article" date="2011" name="Proc. Natl. Acad. Sci. U.S.A.">
        <title>Evolutionary erosion of yeast sex chromosomes by mating-type switching accidents.</title>
        <authorList>
            <person name="Gordon J.L."/>
            <person name="Armisen D."/>
            <person name="Proux-Wera E."/>
            <person name="Oheigeartaigh S.S."/>
            <person name="Byrne K.P."/>
            <person name="Wolfe K.H."/>
        </authorList>
    </citation>
    <scope>NUCLEOTIDE SEQUENCE [LARGE SCALE GENOMIC DNA]</scope>
    <source>
        <strain evidence="11">ATCC 22294 / BCRC 22015 / CBS 2517 / CECT 1963 / NBRC 1671 / NRRL Y-8276</strain>
    </source>
</reference>
<gene>
    <name evidence="10" type="primary">KAFR0J01710</name>
    <name evidence="10" type="ORF">KAFR_0J01710</name>
</gene>
<dbReference type="GO" id="GO:0005634">
    <property type="term" value="C:nucleus"/>
    <property type="evidence" value="ECO:0007669"/>
    <property type="project" value="UniProtKB-SubCell"/>
</dbReference>
<dbReference type="CDD" id="cd00067">
    <property type="entry name" value="GAL4"/>
    <property type="match status" value="1"/>
</dbReference>
<keyword evidence="3" id="KW-0862">Zinc</keyword>
<dbReference type="InterPro" id="IPR036864">
    <property type="entry name" value="Zn2-C6_fun-type_DNA-bd_sf"/>
</dbReference>
<dbReference type="Proteomes" id="UP000005220">
    <property type="component" value="Chromosome 10"/>
</dbReference>
<dbReference type="Pfam" id="PF00172">
    <property type="entry name" value="Zn_clus"/>
    <property type="match status" value="1"/>
</dbReference>
<dbReference type="STRING" id="1071382.H2B0T5"/>
<evidence type="ECO:0000256" key="1">
    <source>
        <dbReference type="ARBA" id="ARBA00004123"/>
    </source>
</evidence>
<feature type="domain" description="Zn(2)-C6 fungal-type" evidence="9">
    <location>
        <begin position="17"/>
        <end position="46"/>
    </location>
</feature>
<dbReference type="eggNOG" id="ENOG502QSY2">
    <property type="taxonomic scope" value="Eukaryota"/>
</dbReference>
<dbReference type="SMART" id="SM00066">
    <property type="entry name" value="GAL4"/>
    <property type="match status" value="1"/>
</dbReference>
<dbReference type="PROSITE" id="PS00463">
    <property type="entry name" value="ZN2_CY6_FUNGAL_1"/>
    <property type="match status" value="1"/>
</dbReference>
<accession>H2B0T5</accession>
<dbReference type="InterPro" id="IPR007219">
    <property type="entry name" value="XnlR_reg_dom"/>
</dbReference>
<dbReference type="GO" id="GO:0000981">
    <property type="term" value="F:DNA-binding transcription factor activity, RNA polymerase II-specific"/>
    <property type="evidence" value="ECO:0007669"/>
    <property type="project" value="InterPro"/>
</dbReference>
<dbReference type="AlphaFoldDB" id="H2B0T5"/>
<evidence type="ECO:0000256" key="6">
    <source>
        <dbReference type="ARBA" id="ARBA00023163"/>
    </source>
</evidence>
<dbReference type="EMBL" id="HE650830">
    <property type="protein sequence ID" value="CCF60235.1"/>
    <property type="molecule type" value="Genomic_DNA"/>
</dbReference>
<keyword evidence="5" id="KW-0238">DNA-binding</keyword>
<dbReference type="PROSITE" id="PS50048">
    <property type="entry name" value="ZN2_CY6_FUNGAL_2"/>
    <property type="match status" value="1"/>
</dbReference>
<evidence type="ECO:0000256" key="4">
    <source>
        <dbReference type="ARBA" id="ARBA00023015"/>
    </source>
</evidence>
<evidence type="ECO:0000256" key="5">
    <source>
        <dbReference type="ARBA" id="ARBA00023125"/>
    </source>
</evidence>
<name>H2B0T5_KAZAF</name>
<evidence type="ECO:0000259" key="9">
    <source>
        <dbReference type="PROSITE" id="PS50048"/>
    </source>
</evidence>
<evidence type="ECO:0000256" key="3">
    <source>
        <dbReference type="ARBA" id="ARBA00022833"/>
    </source>
</evidence>
<feature type="region of interest" description="Disordered" evidence="8">
    <location>
        <begin position="161"/>
        <end position="181"/>
    </location>
</feature>
<dbReference type="GO" id="GO:0043565">
    <property type="term" value="F:sequence-specific DNA binding"/>
    <property type="evidence" value="ECO:0007669"/>
    <property type="project" value="TreeGrafter"/>
</dbReference>
<evidence type="ECO:0000256" key="7">
    <source>
        <dbReference type="ARBA" id="ARBA00023242"/>
    </source>
</evidence>
<organism evidence="10 11">
    <name type="scientific">Kazachstania africana (strain ATCC 22294 / BCRC 22015 / CBS 2517 / CECT 1963 / NBRC 1671 / NRRL Y-8276)</name>
    <name type="common">Yeast</name>
    <name type="synonym">Kluyveromyces africanus</name>
    <dbReference type="NCBI Taxonomy" id="1071382"/>
    <lineage>
        <taxon>Eukaryota</taxon>
        <taxon>Fungi</taxon>
        <taxon>Dikarya</taxon>
        <taxon>Ascomycota</taxon>
        <taxon>Saccharomycotina</taxon>
        <taxon>Saccharomycetes</taxon>
        <taxon>Saccharomycetales</taxon>
        <taxon>Saccharomycetaceae</taxon>
        <taxon>Kazachstania</taxon>
    </lineage>
</organism>
<comment type="subcellular location">
    <subcellularLocation>
        <location evidence="1">Nucleus</location>
    </subcellularLocation>
</comment>
<dbReference type="Pfam" id="PF04082">
    <property type="entry name" value="Fungal_trans"/>
    <property type="match status" value="1"/>
</dbReference>
<dbReference type="InterPro" id="IPR051711">
    <property type="entry name" value="Stress_Response_Reg"/>
</dbReference>